<dbReference type="Gene3D" id="2.170.150.30">
    <property type="entry name" value="RIG-I-like receptor, C-terminal regulatory domain"/>
    <property type="match status" value="1"/>
</dbReference>
<dbReference type="GO" id="GO:0003677">
    <property type="term" value="F:DNA binding"/>
    <property type="evidence" value="ECO:0007669"/>
    <property type="project" value="InterPro"/>
</dbReference>
<evidence type="ECO:0000256" key="4">
    <source>
        <dbReference type="ARBA" id="ARBA00022490"/>
    </source>
</evidence>
<evidence type="ECO:0000256" key="13">
    <source>
        <dbReference type="ARBA" id="ARBA00022884"/>
    </source>
</evidence>
<feature type="compositionally biased region" description="Acidic residues" evidence="17">
    <location>
        <begin position="294"/>
        <end position="308"/>
    </location>
</feature>
<evidence type="ECO:0000259" key="20">
    <source>
        <dbReference type="PROSITE" id="PS51789"/>
    </source>
</evidence>
<evidence type="ECO:0000256" key="12">
    <source>
        <dbReference type="ARBA" id="ARBA00022859"/>
    </source>
</evidence>
<evidence type="ECO:0000313" key="22">
    <source>
        <dbReference type="RefSeq" id="XP_022094377.1"/>
    </source>
</evidence>
<evidence type="ECO:0000256" key="14">
    <source>
        <dbReference type="ARBA" id="ARBA00023118"/>
    </source>
</evidence>
<evidence type="ECO:0000256" key="2">
    <source>
        <dbReference type="ARBA" id="ARBA00006866"/>
    </source>
</evidence>
<dbReference type="GO" id="GO:0003724">
    <property type="term" value="F:RNA helicase activity"/>
    <property type="evidence" value="ECO:0007669"/>
    <property type="project" value="UniProtKB-EC"/>
</dbReference>
<evidence type="ECO:0000256" key="1">
    <source>
        <dbReference type="ARBA" id="ARBA00004496"/>
    </source>
</evidence>
<dbReference type="KEGG" id="aplc:110981267"/>
<organism evidence="21 22">
    <name type="scientific">Acanthaster planci</name>
    <name type="common">Crown-of-thorns starfish</name>
    <dbReference type="NCBI Taxonomy" id="133434"/>
    <lineage>
        <taxon>Eukaryota</taxon>
        <taxon>Metazoa</taxon>
        <taxon>Echinodermata</taxon>
        <taxon>Eleutherozoa</taxon>
        <taxon>Asterozoa</taxon>
        <taxon>Asteroidea</taxon>
        <taxon>Valvatacea</taxon>
        <taxon>Valvatida</taxon>
        <taxon>Acanthasteridae</taxon>
        <taxon>Acanthaster</taxon>
    </lineage>
</organism>
<feature type="region of interest" description="Disordered" evidence="17">
    <location>
        <begin position="1029"/>
        <end position="1077"/>
    </location>
</feature>
<dbReference type="GO" id="GO:0003727">
    <property type="term" value="F:single-stranded RNA binding"/>
    <property type="evidence" value="ECO:0007669"/>
    <property type="project" value="TreeGrafter"/>
</dbReference>
<dbReference type="InterPro" id="IPR001650">
    <property type="entry name" value="Helicase_C-like"/>
</dbReference>
<keyword evidence="6" id="KW-0479">Metal-binding</keyword>
<dbReference type="InterPro" id="IPR006935">
    <property type="entry name" value="Helicase/UvrB_N"/>
</dbReference>
<proteinExistence type="inferred from homology"/>
<dbReference type="Gene3D" id="3.40.50.300">
    <property type="entry name" value="P-loop containing nucleotide triphosphate hydrolases"/>
    <property type="match status" value="2"/>
</dbReference>
<keyword evidence="14" id="KW-0051">Antiviral defense</keyword>
<feature type="compositionally biased region" description="Polar residues" evidence="17">
    <location>
        <begin position="1058"/>
        <end position="1077"/>
    </location>
</feature>
<dbReference type="PROSITE" id="PS51192">
    <property type="entry name" value="HELICASE_ATP_BIND_1"/>
    <property type="match status" value="1"/>
</dbReference>
<dbReference type="SUPFAM" id="SSF52540">
    <property type="entry name" value="P-loop containing nucleoside triphosphate hydrolases"/>
    <property type="match status" value="2"/>
</dbReference>
<dbReference type="InterPro" id="IPR038557">
    <property type="entry name" value="RLR_C_sf"/>
</dbReference>
<dbReference type="GO" id="GO:0003725">
    <property type="term" value="F:double-stranded RNA binding"/>
    <property type="evidence" value="ECO:0007669"/>
    <property type="project" value="TreeGrafter"/>
</dbReference>
<dbReference type="InterPro" id="IPR041204">
    <property type="entry name" value="RIG-I-like_C"/>
</dbReference>
<dbReference type="InterPro" id="IPR027417">
    <property type="entry name" value="P-loop_NTPase"/>
</dbReference>
<evidence type="ECO:0000256" key="10">
    <source>
        <dbReference type="ARBA" id="ARBA00022833"/>
    </source>
</evidence>
<evidence type="ECO:0000259" key="18">
    <source>
        <dbReference type="PROSITE" id="PS51192"/>
    </source>
</evidence>
<dbReference type="OrthoDB" id="416741at2759"/>
<dbReference type="GO" id="GO:0005737">
    <property type="term" value="C:cytoplasm"/>
    <property type="evidence" value="ECO:0007669"/>
    <property type="project" value="UniProtKB-SubCell"/>
</dbReference>
<evidence type="ECO:0000256" key="17">
    <source>
        <dbReference type="SAM" id="MobiDB-lite"/>
    </source>
</evidence>
<evidence type="ECO:0000256" key="3">
    <source>
        <dbReference type="ARBA" id="ARBA00012552"/>
    </source>
</evidence>
<keyword evidence="11" id="KW-0067">ATP-binding</keyword>
<dbReference type="GO" id="GO:0016787">
    <property type="term" value="F:hydrolase activity"/>
    <property type="evidence" value="ECO:0007669"/>
    <property type="project" value="UniProtKB-KW"/>
</dbReference>
<dbReference type="InterPro" id="IPR011029">
    <property type="entry name" value="DEATH-like_dom_sf"/>
</dbReference>
<keyword evidence="9 22" id="KW-0347">Helicase</keyword>
<feature type="compositionally biased region" description="Acidic residues" evidence="17">
    <location>
        <begin position="1032"/>
        <end position="1046"/>
    </location>
</feature>
<dbReference type="PROSITE" id="PS51194">
    <property type="entry name" value="HELICASE_CTER"/>
    <property type="match status" value="1"/>
</dbReference>
<keyword evidence="4" id="KW-0963">Cytoplasm</keyword>
<keyword evidence="5" id="KW-0399">Innate immunity</keyword>
<evidence type="ECO:0000256" key="6">
    <source>
        <dbReference type="ARBA" id="ARBA00022723"/>
    </source>
</evidence>
<keyword evidence="21" id="KW-1185">Reference proteome</keyword>
<gene>
    <name evidence="22" type="primary">LOC110981267</name>
</gene>
<keyword evidence="10" id="KW-0862">Zinc</keyword>
<sequence length="1077" mass="120907">MAEVEVFDGDPRLPLITEVFRSFLEENLDVDANKQFLAELTSSGVEGVTKFETTKELLDFLASENKKGTYSAFLQSLRKMGEMTPNFNYLADFIEGVDTAVKEAECRDYIKHLLKAFFTTLCAAIQPQDIMVHLVEDLSSAEREKVNTACETHSRSCGAIALMNILFTKGIKSIRRLIEGLRENGQAILADQMSEMISGEDDGTCDKIACKLANCSDVNTGTMTDQAVTYGESTPGEDNASGCESLTSAAAQDTNCAMSALSIQSNDVNLNMSQDEKNLTQAKEVPSQSNVTSPEDEAEEDDSVDDMPTVEEEAPEIIPIQLRNYQKELVAASLQGKNSVIVAPTGSGKTVVAARLAKAVLDREPGVGPRTGNSKVPNPVENGSNKVIFIVNKVPLVKQQCDVFKKYIDGKRIMGLSGEVGHIGSLLDLLEKKDVLVMTAQILVNALHGNKEDNECMELSKIGLLILDECHHCQKGDPYNEIMAEYCSLKLASPEKERPQVLGLTASMGVGKAKTRYKAQTHILTLCANLDAERLCTVQNLENLEELKKNRDKPTEIIKPVKGRRNDLFRKIIEPIMAQIEDCISKTPGGEIIRKESHDLKCPPSRGTQVYEQWLVRMQEYVAREVEDNGVRLCLVTCVDHLKEYNNSLYINRDARIQDALDHLQKHLTRHDEEEECPINSFEQQLVDLFREKEELLQSMKDKEANKNPLLDCLSKTLIEALSGQDQSRGILFCRTRAATEALLAWIEETPELKFLKPGRLIGCGGTGMTQKQQTELLSLFRDGNHQLIVATSVAEEGLDIQQCNVVIRYNYISNDIGRVQAQGRNRAKGGKFYLIVSEELKLHEREFMNQIREKMMLEATQKLQKMTEDDFLAQIAKIQKDSKLERKLRKFNSRLLKHNKTLMKVLLICRRCGAKACTADDIKCIQNAHHVVLDESFESRCSFLDIPNRSVCPDMELRKQIMCGNKEKACTQEWGNQMLYKGCVVNLISPRNFVMKMPKGPSRTFKKWKDVPFTIQALSIEELDKICNQSLEDEEDEEEEQQEQMEEQRVSGDGIETVTTVTSSQPRQERVPTNTD</sequence>
<dbReference type="OMA" id="VVIRYNY"/>
<name>A0A8B7YNY1_ACAPL</name>
<dbReference type="AlphaFoldDB" id="A0A8B7YNY1"/>
<dbReference type="CDD" id="cd01671">
    <property type="entry name" value="CARD"/>
    <property type="match status" value="1"/>
</dbReference>
<dbReference type="Pfam" id="PF18119">
    <property type="entry name" value="RIG-I_C"/>
    <property type="match status" value="1"/>
</dbReference>
<dbReference type="GO" id="GO:0051607">
    <property type="term" value="P:defense response to virus"/>
    <property type="evidence" value="ECO:0007669"/>
    <property type="project" value="UniProtKB-KW"/>
</dbReference>
<dbReference type="GO" id="GO:0005524">
    <property type="term" value="F:ATP binding"/>
    <property type="evidence" value="ECO:0007669"/>
    <property type="project" value="UniProtKB-KW"/>
</dbReference>
<feature type="coiled-coil region" evidence="16">
    <location>
        <begin position="679"/>
        <end position="706"/>
    </location>
</feature>
<feature type="domain" description="Helicase C-terminal" evidence="19">
    <location>
        <begin position="714"/>
        <end position="872"/>
    </location>
</feature>
<feature type="region of interest" description="Disordered" evidence="17">
    <location>
        <begin position="279"/>
        <end position="308"/>
    </location>
</feature>
<keyword evidence="13" id="KW-0694">RNA-binding</keyword>
<evidence type="ECO:0000256" key="7">
    <source>
        <dbReference type="ARBA" id="ARBA00022741"/>
    </source>
</evidence>
<evidence type="ECO:0000256" key="9">
    <source>
        <dbReference type="ARBA" id="ARBA00022806"/>
    </source>
</evidence>
<dbReference type="SMART" id="SM00490">
    <property type="entry name" value="HELICc"/>
    <property type="match status" value="1"/>
</dbReference>
<comment type="catalytic activity">
    <reaction evidence="15">
        <text>ATP + H2O = ADP + phosphate + H(+)</text>
        <dbReference type="Rhea" id="RHEA:13065"/>
        <dbReference type="ChEBI" id="CHEBI:15377"/>
        <dbReference type="ChEBI" id="CHEBI:15378"/>
        <dbReference type="ChEBI" id="CHEBI:30616"/>
        <dbReference type="ChEBI" id="CHEBI:43474"/>
        <dbReference type="ChEBI" id="CHEBI:456216"/>
        <dbReference type="EC" id="3.6.4.13"/>
    </reaction>
    <physiologicalReaction direction="left-to-right" evidence="15">
        <dbReference type="Rhea" id="RHEA:13066"/>
    </physiologicalReaction>
</comment>
<dbReference type="PANTHER" id="PTHR14074:SF16">
    <property type="entry name" value="ANTIVIRAL INNATE IMMUNE RESPONSE RECEPTOR RIG-I"/>
    <property type="match status" value="1"/>
</dbReference>
<keyword evidence="8" id="KW-0378">Hydrolase</keyword>
<feature type="domain" description="Helicase ATP-binding" evidence="18">
    <location>
        <begin position="330"/>
        <end position="526"/>
    </location>
</feature>
<dbReference type="EC" id="3.6.4.13" evidence="3"/>
<evidence type="ECO:0000256" key="16">
    <source>
        <dbReference type="SAM" id="Coils"/>
    </source>
</evidence>
<dbReference type="GeneID" id="110981267"/>
<dbReference type="PROSITE" id="PS51789">
    <property type="entry name" value="RLR_CTR"/>
    <property type="match status" value="1"/>
</dbReference>
<dbReference type="SMART" id="SM00487">
    <property type="entry name" value="DEXDc"/>
    <property type="match status" value="1"/>
</dbReference>
<dbReference type="Gene3D" id="1.20.1320.30">
    <property type="match status" value="1"/>
</dbReference>
<comment type="subcellular location">
    <subcellularLocation>
        <location evidence="1">Cytoplasm</location>
    </subcellularLocation>
</comment>
<reference evidence="22" key="1">
    <citation type="submission" date="2025-08" db="UniProtKB">
        <authorList>
            <consortium name="RefSeq"/>
        </authorList>
    </citation>
    <scope>IDENTIFICATION</scope>
</reference>
<dbReference type="Pfam" id="PF04851">
    <property type="entry name" value="ResIII"/>
    <property type="match status" value="1"/>
</dbReference>
<dbReference type="InterPro" id="IPR014001">
    <property type="entry name" value="Helicase_ATP-bd"/>
</dbReference>
<dbReference type="Pfam" id="PF00271">
    <property type="entry name" value="Helicase_C"/>
    <property type="match status" value="1"/>
</dbReference>
<dbReference type="Pfam" id="PF11648">
    <property type="entry name" value="RIG-I_C-RD"/>
    <property type="match status" value="1"/>
</dbReference>
<protein>
    <recommendedName>
        <fullName evidence="3">RNA helicase</fullName>
        <ecNumber evidence="3">3.6.4.13</ecNumber>
    </recommendedName>
</protein>
<evidence type="ECO:0000256" key="15">
    <source>
        <dbReference type="ARBA" id="ARBA00049390"/>
    </source>
</evidence>
<dbReference type="Gene3D" id="1.10.533.10">
    <property type="entry name" value="Death Domain, Fas"/>
    <property type="match status" value="1"/>
</dbReference>
<evidence type="ECO:0000259" key="19">
    <source>
        <dbReference type="PROSITE" id="PS51194"/>
    </source>
</evidence>
<evidence type="ECO:0000256" key="11">
    <source>
        <dbReference type="ARBA" id="ARBA00022840"/>
    </source>
</evidence>
<feature type="domain" description="RLR CTR" evidence="20">
    <location>
        <begin position="894"/>
        <end position="1026"/>
    </location>
</feature>
<dbReference type="InterPro" id="IPR051363">
    <property type="entry name" value="RLR_Helicase"/>
</dbReference>
<dbReference type="RefSeq" id="XP_022094377.1">
    <property type="nucleotide sequence ID" value="XM_022238685.1"/>
</dbReference>
<evidence type="ECO:0000256" key="8">
    <source>
        <dbReference type="ARBA" id="ARBA00022801"/>
    </source>
</evidence>
<dbReference type="InterPro" id="IPR021673">
    <property type="entry name" value="RLR_CTR"/>
</dbReference>
<dbReference type="Proteomes" id="UP000694845">
    <property type="component" value="Unplaced"/>
</dbReference>
<keyword evidence="12" id="KW-0391">Immunity</keyword>
<evidence type="ECO:0000256" key="5">
    <source>
        <dbReference type="ARBA" id="ARBA00022588"/>
    </source>
</evidence>
<keyword evidence="16" id="KW-0175">Coiled coil</keyword>
<keyword evidence="7" id="KW-0547">Nucleotide-binding</keyword>
<dbReference type="GO" id="GO:0045087">
    <property type="term" value="P:innate immune response"/>
    <property type="evidence" value="ECO:0007669"/>
    <property type="project" value="UniProtKB-KW"/>
</dbReference>
<accession>A0A8B7YNY1</accession>
<evidence type="ECO:0000313" key="21">
    <source>
        <dbReference type="Proteomes" id="UP000694845"/>
    </source>
</evidence>
<comment type="similarity">
    <text evidence="2">Belongs to the helicase family. RLR subfamily.</text>
</comment>
<dbReference type="PANTHER" id="PTHR14074">
    <property type="entry name" value="HELICASE WITH DEATH DOMAIN-RELATED"/>
    <property type="match status" value="1"/>
</dbReference>
<dbReference type="GO" id="GO:0008270">
    <property type="term" value="F:zinc ion binding"/>
    <property type="evidence" value="ECO:0007669"/>
    <property type="project" value="TreeGrafter"/>
</dbReference>